<gene>
    <name evidence="1" type="ORF">M427DRAFT_56847</name>
</gene>
<proteinExistence type="predicted"/>
<dbReference type="AlphaFoldDB" id="A0A139AEP7"/>
<name>A0A139AEP7_GONPJ</name>
<keyword evidence="2" id="KW-1185">Reference proteome</keyword>
<dbReference type="EMBL" id="KQ965763">
    <property type="protein sequence ID" value="KXS15220.1"/>
    <property type="molecule type" value="Genomic_DNA"/>
</dbReference>
<organism evidence="1 2">
    <name type="scientific">Gonapodya prolifera (strain JEL478)</name>
    <name type="common">Monoblepharis prolifera</name>
    <dbReference type="NCBI Taxonomy" id="1344416"/>
    <lineage>
        <taxon>Eukaryota</taxon>
        <taxon>Fungi</taxon>
        <taxon>Fungi incertae sedis</taxon>
        <taxon>Chytridiomycota</taxon>
        <taxon>Chytridiomycota incertae sedis</taxon>
        <taxon>Monoblepharidomycetes</taxon>
        <taxon>Monoblepharidales</taxon>
        <taxon>Gonapodyaceae</taxon>
        <taxon>Gonapodya</taxon>
    </lineage>
</organism>
<protein>
    <submittedName>
        <fullName evidence="1">Uncharacterized protein</fullName>
    </submittedName>
</protein>
<reference evidence="1 2" key="1">
    <citation type="journal article" date="2015" name="Genome Biol. Evol.">
        <title>Phylogenomic analyses indicate that early fungi evolved digesting cell walls of algal ancestors of land plants.</title>
        <authorList>
            <person name="Chang Y."/>
            <person name="Wang S."/>
            <person name="Sekimoto S."/>
            <person name="Aerts A.L."/>
            <person name="Choi C."/>
            <person name="Clum A."/>
            <person name="LaButti K.M."/>
            <person name="Lindquist E.A."/>
            <person name="Yee Ngan C."/>
            <person name="Ohm R.A."/>
            <person name="Salamov A.A."/>
            <person name="Grigoriev I.V."/>
            <person name="Spatafora J.W."/>
            <person name="Berbee M.L."/>
        </authorList>
    </citation>
    <scope>NUCLEOTIDE SEQUENCE [LARGE SCALE GENOMIC DNA]</scope>
    <source>
        <strain evidence="1 2">JEL478</strain>
    </source>
</reference>
<feature type="non-terminal residue" evidence="1">
    <location>
        <position position="256"/>
    </location>
</feature>
<sequence length="256" mass="28580">MAGVANIPVEQVSVLELLFMSKSDSPQLGAALNVDPSKRTFQSLRTLELRSGDGLLINDEWVEVMSKMAFLFAPGSPGAKKVVLTDIYSSSHSQKVPQRGLEVLIRGSREVKTVELDARMFLDKLDSAYVIRGITTLCLSFPPHVEWESTPHALLMLRGIGEHVAGVFQNLEELQLVGVHPRYTREERRWSNLVLYADHWASLITASGAKRATLQMPPSDSRVGNGTVKSYLRDFLIELNRDCQPRDVPVRIMPEV</sequence>
<accession>A0A139AEP7</accession>
<evidence type="ECO:0000313" key="1">
    <source>
        <dbReference type="EMBL" id="KXS15220.1"/>
    </source>
</evidence>
<evidence type="ECO:0000313" key="2">
    <source>
        <dbReference type="Proteomes" id="UP000070544"/>
    </source>
</evidence>
<dbReference type="Proteomes" id="UP000070544">
    <property type="component" value="Unassembled WGS sequence"/>
</dbReference>